<organism evidence="1">
    <name type="scientific">Anguilla anguilla</name>
    <name type="common">European freshwater eel</name>
    <name type="synonym">Muraena anguilla</name>
    <dbReference type="NCBI Taxonomy" id="7936"/>
    <lineage>
        <taxon>Eukaryota</taxon>
        <taxon>Metazoa</taxon>
        <taxon>Chordata</taxon>
        <taxon>Craniata</taxon>
        <taxon>Vertebrata</taxon>
        <taxon>Euteleostomi</taxon>
        <taxon>Actinopterygii</taxon>
        <taxon>Neopterygii</taxon>
        <taxon>Teleostei</taxon>
        <taxon>Anguilliformes</taxon>
        <taxon>Anguillidae</taxon>
        <taxon>Anguilla</taxon>
    </lineage>
</organism>
<dbReference type="EMBL" id="GBXM01061175">
    <property type="protein sequence ID" value="JAH47402.1"/>
    <property type="molecule type" value="Transcribed_RNA"/>
</dbReference>
<dbReference type="AlphaFoldDB" id="A0A0E9T1L2"/>
<accession>A0A0E9T1L2</accession>
<name>A0A0E9T1L2_ANGAN</name>
<protein>
    <submittedName>
        <fullName evidence="1">Uncharacterized protein</fullName>
    </submittedName>
</protein>
<sequence>MVHIQPGPDGAGLCRVPGVLHGRNTAHV</sequence>
<reference evidence="1" key="2">
    <citation type="journal article" date="2015" name="Fish Shellfish Immunol.">
        <title>Early steps in the European eel (Anguilla anguilla)-Vibrio vulnificus interaction in the gills: Role of the RtxA13 toxin.</title>
        <authorList>
            <person name="Callol A."/>
            <person name="Pajuelo D."/>
            <person name="Ebbesson L."/>
            <person name="Teles M."/>
            <person name="MacKenzie S."/>
            <person name="Amaro C."/>
        </authorList>
    </citation>
    <scope>NUCLEOTIDE SEQUENCE</scope>
</reference>
<proteinExistence type="predicted"/>
<evidence type="ECO:0000313" key="1">
    <source>
        <dbReference type="EMBL" id="JAH47402.1"/>
    </source>
</evidence>
<reference evidence="1" key="1">
    <citation type="submission" date="2014-11" db="EMBL/GenBank/DDBJ databases">
        <authorList>
            <person name="Amaro Gonzalez C."/>
        </authorList>
    </citation>
    <scope>NUCLEOTIDE SEQUENCE</scope>
</reference>